<evidence type="ECO:0000313" key="2">
    <source>
        <dbReference type="Proteomes" id="UP000219338"/>
    </source>
</evidence>
<accession>A0A284QR06</accession>
<proteinExistence type="predicted"/>
<sequence length="114" mass="12900">MIGVKIQTERLTRFNGKASIVEDDVHNGKKGASQMITASHFIVTAEQLFKYSGGHFSQFGLIVRDNGFCCFRRGKKRWSAVESLRVIVSIAVKPERVQKARKHIMVVAHEAREE</sequence>
<dbReference type="OrthoDB" id="5952536at2759"/>
<dbReference type="EMBL" id="FUEG01000001">
    <property type="protein sequence ID" value="SJK98909.1"/>
    <property type="molecule type" value="Genomic_DNA"/>
</dbReference>
<evidence type="ECO:0000313" key="1">
    <source>
        <dbReference type="EMBL" id="SJK98909.1"/>
    </source>
</evidence>
<dbReference type="AlphaFoldDB" id="A0A284QR06"/>
<organism evidence="1 2">
    <name type="scientific">Armillaria ostoyae</name>
    <name type="common">Armillaria root rot fungus</name>
    <dbReference type="NCBI Taxonomy" id="47428"/>
    <lineage>
        <taxon>Eukaryota</taxon>
        <taxon>Fungi</taxon>
        <taxon>Dikarya</taxon>
        <taxon>Basidiomycota</taxon>
        <taxon>Agaricomycotina</taxon>
        <taxon>Agaricomycetes</taxon>
        <taxon>Agaricomycetidae</taxon>
        <taxon>Agaricales</taxon>
        <taxon>Marasmiineae</taxon>
        <taxon>Physalacriaceae</taxon>
        <taxon>Armillaria</taxon>
    </lineage>
</organism>
<dbReference type="Proteomes" id="UP000219338">
    <property type="component" value="Unassembled WGS sequence"/>
</dbReference>
<keyword evidence="2" id="KW-1185">Reference proteome</keyword>
<gene>
    <name evidence="1" type="ORF">ARMOST_02185</name>
</gene>
<reference evidence="2" key="1">
    <citation type="journal article" date="2017" name="Nat. Ecol. Evol.">
        <title>Genome expansion and lineage-specific genetic innovations in the forest pathogenic fungi Armillaria.</title>
        <authorList>
            <person name="Sipos G."/>
            <person name="Prasanna A.N."/>
            <person name="Walter M.C."/>
            <person name="O'Connor E."/>
            <person name="Balint B."/>
            <person name="Krizsan K."/>
            <person name="Kiss B."/>
            <person name="Hess J."/>
            <person name="Varga T."/>
            <person name="Slot J."/>
            <person name="Riley R."/>
            <person name="Boka B."/>
            <person name="Rigling D."/>
            <person name="Barry K."/>
            <person name="Lee J."/>
            <person name="Mihaltcheva S."/>
            <person name="LaButti K."/>
            <person name="Lipzen A."/>
            <person name="Waldron R."/>
            <person name="Moloney N.M."/>
            <person name="Sperisen C."/>
            <person name="Kredics L."/>
            <person name="Vagvoelgyi C."/>
            <person name="Patrignani A."/>
            <person name="Fitzpatrick D."/>
            <person name="Nagy I."/>
            <person name="Doyle S."/>
            <person name="Anderson J.B."/>
            <person name="Grigoriev I.V."/>
            <person name="Gueldener U."/>
            <person name="Muensterkoetter M."/>
            <person name="Nagy L.G."/>
        </authorList>
    </citation>
    <scope>NUCLEOTIDE SEQUENCE [LARGE SCALE GENOMIC DNA]</scope>
    <source>
        <strain evidence="2">C18/9</strain>
    </source>
</reference>
<protein>
    <submittedName>
        <fullName evidence="1">Uncharacterized protein</fullName>
    </submittedName>
</protein>
<name>A0A284QR06_ARMOS</name>